<proteinExistence type="predicted"/>
<sequence length="156" mass="16965">MKNILFHQFPAIKVIAIQLECVSTASKRSSHGPSTLWRVAIHIWKTHTLFFRKGHSKKPIKELTFFDDDPSWGKEAKYLTLLLDSKLTFNEHVANSADKFWIKGSPAILSTGSPAILSTGSPAILSTGSPAILSTGSPAILSTGSPAILSFRSQCD</sequence>
<dbReference type="Proteomes" id="UP000499080">
    <property type="component" value="Unassembled WGS sequence"/>
</dbReference>
<accession>A0A4Y2SV83</accession>
<protein>
    <submittedName>
        <fullName evidence="1">Uncharacterized protein</fullName>
    </submittedName>
</protein>
<dbReference type="OrthoDB" id="547031at2759"/>
<dbReference type="EMBL" id="BGPR01023939">
    <property type="protein sequence ID" value="GBN91553.1"/>
    <property type="molecule type" value="Genomic_DNA"/>
</dbReference>
<dbReference type="AlphaFoldDB" id="A0A4Y2SV83"/>
<keyword evidence="2" id="KW-1185">Reference proteome</keyword>
<evidence type="ECO:0000313" key="1">
    <source>
        <dbReference type="EMBL" id="GBN91553.1"/>
    </source>
</evidence>
<reference evidence="1 2" key="1">
    <citation type="journal article" date="2019" name="Sci. Rep.">
        <title>Orb-weaving spider Araneus ventricosus genome elucidates the spidroin gene catalogue.</title>
        <authorList>
            <person name="Kono N."/>
            <person name="Nakamura H."/>
            <person name="Ohtoshi R."/>
            <person name="Moran D.A.P."/>
            <person name="Shinohara A."/>
            <person name="Yoshida Y."/>
            <person name="Fujiwara M."/>
            <person name="Mori M."/>
            <person name="Tomita M."/>
            <person name="Arakawa K."/>
        </authorList>
    </citation>
    <scope>NUCLEOTIDE SEQUENCE [LARGE SCALE GENOMIC DNA]</scope>
</reference>
<gene>
    <name evidence="1" type="ORF">AVEN_4979_1</name>
</gene>
<evidence type="ECO:0000313" key="2">
    <source>
        <dbReference type="Proteomes" id="UP000499080"/>
    </source>
</evidence>
<name>A0A4Y2SV83_ARAVE</name>
<comment type="caution">
    <text evidence="1">The sequence shown here is derived from an EMBL/GenBank/DDBJ whole genome shotgun (WGS) entry which is preliminary data.</text>
</comment>
<organism evidence="1 2">
    <name type="scientific">Araneus ventricosus</name>
    <name type="common">Orbweaver spider</name>
    <name type="synonym">Epeira ventricosa</name>
    <dbReference type="NCBI Taxonomy" id="182803"/>
    <lineage>
        <taxon>Eukaryota</taxon>
        <taxon>Metazoa</taxon>
        <taxon>Ecdysozoa</taxon>
        <taxon>Arthropoda</taxon>
        <taxon>Chelicerata</taxon>
        <taxon>Arachnida</taxon>
        <taxon>Araneae</taxon>
        <taxon>Araneomorphae</taxon>
        <taxon>Entelegynae</taxon>
        <taxon>Araneoidea</taxon>
        <taxon>Araneidae</taxon>
        <taxon>Araneus</taxon>
    </lineage>
</organism>